<evidence type="ECO:0000256" key="2">
    <source>
        <dbReference type="ARBA" id="ARBA00022840"/>
    </source>
</evidence>
<reference evidence="4 5" key="1">
    <citation type="submission" date="2012-10" db="EMBL/GenBank/DDBJ databases">
        <title>Genome sequence of Vibrio Cholerae HENC-02.</title>
        <authorList>
            <person name="Eppinger M."/>
            <person name="Hasan N.A."/>
            <person name="Sengamalay N."/>
            <person name="Hine E."/>
            <person name="Su Q."/>
            <person name="Daugherty S.C."/>
            <person name="Young S."/>
            <person name="Sadzewicz L."/>
            <person name="Tallon L."/>
            <person name="Cebula T.A."/>
            <person name="Ravel J."/>
            <person name="Colwell R.R."/>
        </authorList>
    </citation>
    <scope>NUCLEOTIDE SEQUENCE [LARGE SCALE GENOMIC DNA]</scope>
    <source>
        <strain evidence="4 5">HENC-02</strain>
    </source>
</reference>
<dbReference type="GO" id="GO:0016020">
    <property type="term" value="C:membrane"/>
    <property type="evidence" value="ECO:0007669"/>
    <property type="project" value="TreeGrafter"/>
</dbReference>
<dbReference type="GO" id="GO:0004467">
    <property type="term" value="F:long-chain fatty acid-CoA ligase activity"/>
    <property type="evidence" value="ECO:0007669"/>
    <property type="project" value="TreeGrafter"/>
</dbReference>
<keyword evidence="2" id="KW-0067">ATP-binding</keyword>
<dbReference type="InterPro" id="IPR042099">
    <property type="entry name" value="ANL_N_sf"/>
</dbReference>
<accession>A0A454D1K3</accession>
<keyword evidence="1" id="KW-0547">Nucleotide-binding</keyword>
<comment type="caution">
    <text evidence="4">The sequence shown here is derived from an EMBL/GenBank/DDBJ whole genome shotgun (WGS) entry which is preliminary data.</text>
</comment>
<dbReference type="GeneID" id="83580772"/>
<dbReference type="Gene3D" id="3.40.50.12780">
    <property type="entry name" value="N-terminal domain of ligase-like"/>
    <property type="match status" value="1"/>
</dbReference>
<organism evidence="4 5">
    <name type="scientific">Vibrio harveyi</name>
    <name type="common">Beneckea harveyi</name>
    <dbReference type="NCBI Taxonomy" id="669"/>
    <lineage>
        <taxon>Bacteria</taxon>
        <taxon>Pseudomonadati</taxon>
        <taxon>Pseudomonadota</taxon>
        <taxon>Gammaproteobacteria</taxon>
        <taxon>Vibrionales</taxon>
        <taxon>Vibrionaceae</taxon>
        <taxon>Vibrio</taxon>
    </lineage>
</organism>
<dbReference type="GO" id="GO:0005524">
    <property type="term" value="F:ATP binding"/>
    <property type="evidence" value="ECO:0007669"/>
    <property type="project" value="UniProtKB-KW"/>
</dbReference>
<proteinExistence type="predicted"/>
<dbReference type="Proteomes" id="UP000008367">
    <property type="component" value="Unassembled WGS sequence"/>
</dbReference>
<name>A0A454D1K3_VIBHA</name>
<feature type="domain" description="AMP-dependent synthetase/ligase" evidence="3">
    <location>
        <begin position="23"/>
        <end position="398"/>
    </location>
</feature>
<gene>
    <name evidence="4" type="ORF">VCHENC02_1915</name>
</gene>
<dbReference type="EMBL" id="AJSR01000704">
    <property type="protein sequence ID" value="EKM32535.1"/>
    <property type="molecule type" value="Genomic_DNA"/>
</dbReference>
<dbReference type="Pfam" id="PF23562">
    <property type="entry name" value="AMP-binding_C_3"/>
    <property type="match status" value="1"/>
</dbReference>
<dbReference type="PANTHER" id="PTHR43272">
    <property type="entry name" value="LONG-CHAIN-FATTY-ACID--COA LIGASE"/>
    <property type="match status" value="1"/>
</dbReference>
<evidence type="ECO:0000259" key="3">
    <source>
        <dbReference type="Pfam" id="PF00501"/>
    </source>
</evidence>
<dbReference type="PROSITE" id="PS00455">
    <property type="entry name" value="AMP_BINDING"/>
    <property type="match status" value="1"/>
</dbReference>
<dbReference type="InterPro" id="IPR020845">
    <property type="entry name" value="AMP-binding_CS"/>
</dbReference>
<dbReference type="SUPFAM" id="SSF56801">
    <property type="entry name" value="Acetyl-CoA synthetase-like"/>
    <property type="match status" value="1"/>
</dbReference>
<evidence type="ECO:0000313" key="4">
    <source>
        <dbReference type="EMBL" id="EKM32535.1"/>
    </source>
</evidence>
<sequence length="563" mass="63014">MNQPNLEQTAGCALPPPNEMILKWAEERPNEVYLKQIINRQFVEFTYAEVADKALKLVTALRNLGVQPGEKVALVSKNCAEWFICDLAMMLGDYVSVPIFPTAGADTIEYCVTHSESKALIGGKLDDPAATQQVIDSMPDLISIALPYDTAPKCQYQFTEIIADVEPSAERPQHHDDKLMSLVYTSGTSGLPKGAMLTYGAFSWSVQQLINHIGIQENDRLFSYLPLAHITERVYIFGSSIMGGVTTAFPESLDTFIEDVKMHRPTLFISVPRLWTLFQQRIQDKLPQKKLNILLKIPFVNSLIKKKLADGLGLDQARVLGCGSAPVSPALLEWYRSVGLNITEAWGMTESFAYSTLNYPFRADKIGSVGNAGPGIELKIADDDEIMVRGKGLFSGYYKNDIATQESFDSEGWLHTGDIGSIDADGYLTIQGRKKDTFKTAKGKFVAPVPIEKKLFEYSRVEMMCLIGLGLPAPILLVVPHDFPNFDKERYARTTRKVVARMNQELESHEQIKGVLMIQDPWSIENGILTPTLKIKRHVLEQKYHEIGHNWPKGELVVWEEDL</sequence>
<dbReference type="PANTHER" id="PTHR43272:SF33">
    <property type="entry name" value="AMP-BINDING DOMAIN-CONTAINING PROTEIN-RELATED"/>
    <property type="match status" value="1"/>
</dbReference>
<evidence type="ECO:0000313" key="5">
    <source>
        <dbReference type="Proteomes" id="UP000008367"/>
    </source>
</evidence>
<protein>
    <submittedName>
        <fullName evidence="4">AMP-binding enzyme family protein</fullName>
    </submittedName>
</protein>
<dbReference type="InterPro" id="IPR000873">
    <property type="entry name" value="AMP-dep_synth/lig_dom"/>
</dbReference>
<dbReference type="RefSeq" id="WP_005449101.1">
    <property type="nucleotide sequence ID" value="NZ_AP031614.1"/>
</dbReference>
<dbReference type="Pfam" id="PF00501">
    <property type="entry name" value="AMP-binding"/>
    <property type="match status" value="1"/>
</dbReference>
<dbReference type="AlphaFoldDB" id="A0A454D1K3"/>
<dbReference type="STRING" id="669.AL538_06020"/>
<evidence type="ECO:0000256" key="1">
    <source>
        <dbReference type="ARBA" id="ARBA00022741"/>
    </source>
</evidence>